<dbReference type="EMBL" id="KI394186">
    <property type="protein sequence ID" value="ERN04632.1"/>
    <property type="molecule type" value="Genomic_DNA"/>
</dbReference>
<accession>W1P421</accession>
<dbReference type="AlphaFoldDB" id="W1P421"/>
<protein>
    <submittedName>
        <fullName evidence="1">Uncharacterized protein</fullName>
    </submittedName>
</protein>
<name>W1P421_AMBTC</name>
<dbReference type="Proteomes" id="UP000017836">
    <property type="component" value="Unassembled WGS sequence"/>
</dbReference>
<gene>
    <name evidence="1" type="ORF">AMTR_s00268p00008990</name>
</gene>
<organism evidence="1 2">
    <name type="scientific">Amborella trichopoda</name>
    <dbReference type="NCBI Taxonomy" id="13333"/>
    <lineage>
        <taxon>Eukaryota</taxon>
        <taxon>Viridiplantae</taxon>
        <taxon>Streptophyta</taxon>
        <taxon>Embryophyta</taxon>
        <taxon>Tracheophyta</taxon>
        <taxon>Spermatophyta</taxon>
        <taxon>Magnoliopsida</taxon>
        <taxon>Amborellales</taxon>
        <taxon>Amborellaceae</taxon>
        <taxon>Amborella</taxon>
    </lineage>
</organism>
<proteinExistence type="predicted"/>
<keyword evidence="2" id="KW-1185">Reference proteome</keyword>
<sequence>MDWSCGCARVGSYFDYPSCGQPWTSPPDLLPCPCRSPWLVVLSDLDDGLGVGRGWYGLRRRTRLCSL</sequence>
<evidence type="ECO:0000313" key="1">
    <source>
        <dbReference type="EMBL" id="ERN04632.1"/>
    </source>
</evidence>
<evidence type="ECO:0000313" key="2">
    <source>
        <dbReference type="Proteomes" id="UP000017836"/>
    </source>
</evidence>
<reference evidence="2" key="1">
    <citation type="journal article" date="2013" name="Science">
        <title>The Amborella genome and the evolution of flowering plants.</title>
        <authorList>
            <consortium name="Amborella Genome Project"/>
        </authorList>
    </citation>
    <scope>NUCLEOTIDE SEQUENCE [LARGE SCALE GENOMIC DNA]</scope>
</reference>
<dbReference type="HOGENOM" id="CLU_2815844_0_0_1"/>
<dbReference type="Gramene" id="ERN04632">
    <property type="protein sequence ID" value="ERN04632"/>
    <property type="gene ID" value="AMTR_s00268p00008990"/>
</dbReference>